<gene>
    <name evidence="2" type="ORF">PAHAL_5G522600</name>
</gene>
<feature type="compositionally biased region" description="Low complexity" evidence="1">
    <location>
        <begin position="295"/>
        <end position="311"/>
    </location>
</feature>
<feature type="region of interest" description="Disordered" evidence="1">
    <location>
        <begin position="280"/>
        <end position="316"/>
    </location>
</feature>
<dbReference type="Proteomes" id="UP000243499">
    <property type="component" value="Chromosome 5"/>
</dbReference>
<feature type="compositionally biased region" description="Basic residues" evidence="1">
    <location>
        <begin position="234"/>
        <end position="243"/>
    </location>
</feature>
<dbReference type="Gramene" id="PVH39507">
    <property type="protein sequence ID" value="PVH39507"/>
    <property type="gene ID" value="PAHAL_5G522600"/>
</dbReference>
<protein>
    <submittedName>
        <fullName evidence="2">Uncharacterized protein</fullName>
    </submittedName>
</protein>
<evidence type="ECO:0000256" key="1">
    <source>
        <dbReference type="SAM" id="MobiDB-lite"/>
    </source>
</evidence>
<accession>A0A2T8IPB0</accession>
<dbReference type="EMBL" id="CM008050">
    <property type="protein sequence ID" value="PVH39507.1"/>
    <property type="molecule type" value="Genomic_DNA"/>
</dbReference>
<reference evidence="2" key="1">
    <citation type="submission" date="2018-04" db="EMBL/GenBank/DDBJ databases">
        <title>WGS assembly of Panicum hallii.</title>
        <authorList>
            <person name="Lovell J."/>
            <person name="Jenkins J."/>
            <person name="Lowry D."/>
            <person name="Mamidi S."/>
            <person name="Sreedasyam A."/>
            <person name="Weng X."/>
            <person name="Barry K."/>
            <person name="Bonette J."/>
            <person name="Campitelli B."/>
            <person name="Daum C."/>
            <person name="Gordon S."/>
            <person name="Gould B."/>
            <person name="Lipzen A."/>
            <person name="Macqueen A."/>
            <person name="Palacio-Mejia J."/>
            <person name="Plott C."/>
            <person name="Shakirov E."/>
            <person name="Shu S."/>
            <person name="Yoshinaga Y."/>
            <person name="Zane M."/>
            <person name="Rokhsar D."/>
            <person name="Grimwood J."/>
            <person name="Schmutz J."/>
            <person name="Juenger T."/>
        </authorList>
    </citation>
    <scope>NUCLEOTIDE SEQUENCE [LARGE SCALE GENOMIC DNA]</scope>
    <source>
        <strain evidence="2">FIL2</strain>
    </source>
</reference>
<dbReference type="AlphaFoldDB" id="A0A2T8IPB0"/>
<feature type="region of interest" description="Disordered" evidence="1">
    <location>
        <begin position="227"/>
        <end position="262"/>
    </location>
</feature>
<sequence length="439" mass="47957">MAGPGLDQTVELVVIFLSHPTLRENLNERSRQASNKYVVARPVQHEVPAAGVLGSPRARGAAGGRGAGVRGRLQLRGLPDGHRQPLRGRHPGLPRHGAPAVRRDLLRLPHRPRLRRPRRRRLHRAGVGSAAAAAVQGEERDIPPRRQLRHHGRHVAGHALLRGARPRARRLELGLPAHPDQVVPGLEAQDLQLPARVPGLFPAVAVHRGRVRRQRLRLDALRVAAAAGGAHPGPGRRRLHRAGRREADRGGRRGAGGAGAAAHRLLPAVPVHVPQAAGDVRRPERVHQGPEHAVVGAQRRAAAQDRAAPGRAPRRAHRVRRLLHAGDPVRPPRREIWVPEADAARVLRGAGRGRVQLQPDGQVRRPGGVRLRRPLQPLELGRHPPHRGFLRPHRQGMALRALRRPAHPRQQAPRLTSGRQVQSCLHAGNGTGHARLQNS</sequence>
<organism evidence="2">
    <name type="scientific">Panicum hallii</name>
    <dbReference type="NCBI Taxonomy" id="206008"/>
    <lineage>
        <taxon>Eukaryota</taxon>
        <taxon>Viridiplantae</taxon>
        <taxon>Streptophyta</taxon>
        <taxon>Embryophyta</taxon>
        <taxon>Tracheophyta</taxon>
        <taxon>Spermatophyta</taxon>
        <taxon>Magnoliopsida</taxon>
        <taxon>Liliopsida</taxon>
        <taxon>Poales</taxon>
        <taxon>Poaceae</taxon>
        <taxon>PACMAD clade</taxon>
        <taxon>Panicoideae</taxon>
        <taxon>Panicodae</taxon>
        <taxon>Paniceae</taxon>
        <taxon>Panicinae</taxon>
        <taxon>Panicum</taxon>
        <taxon>Panicum sect. Panicum</taxon>
    </lineage>
</organism>
<feature type="region of interest" description="Disordered" evidence="1">
    <location>
        <begin position="75"/>
        <end position="98"/>
    </location>
</feature>
<name>A0A2T8IPB0_9POAL</name>
<feature type="region of interest" description="Disordered" evidence="1">
    <location>
        <begin position="404"/>
        <end position="439"/>
    </location>
</feature>
<feature type="compositionally biased region" description="Basic residues" evidence="1">
    <location>
        <begin position="84"/>
        <end position="93"/>
    </location>
</feature>
<proteinExistence type="predicted"/>
<feature type="compositionally biased region" description="Basic and acidic residues" evidence="1">
    <location>
        <begin position="280"/>
        <end position="290"/>
    </location>
</feature>
<evidence type="ECO:0000313" key="2">
    <source>
        <dbReference type="EMBL" id="PVH39507.1"/>
    </source>
</evidence>